<evidence type="ECO:0000313" key="1">
    <source>
        <dbReference type="EMBL" id="GAA4331999.1"/>
    </source>
</evidence>
<sequence length="189" mass="21218">MTFSVEKEVQDFGPYKLVIRQPKGARAYSVLWRGGEKLAYAESESREAAFNEMLRLLGIRQLELAQAQGSKPLTAEQVATTFRYLWGFLTGSQQRMLQALHRAPQREMSVPALAEVVGFRGHSGVNLWLGLAGAMFANECPRAEGEMLYREDGTPVMTSWFALWDEPRSVWAMRPEVADGMRQAECVAS</sequence>
<keyword evidence="2" id="KW-1185">Reference proteome</keyword>
<comment type="caution">
    <text evidence="1">The sequence shown here is derived from an EMBL/GenBank/DDBJ whole genome shotgun (WGS) entry which is preliminary data.</text>
</comment>
<dbReference type="RefSeq" id="WP_345535855.1">
    <property type="nucleotide sequence ID" value="NZ_BAABGJ010000004.1"/>
</dbReference>
<proteinExistence type="predicted"/>
<dbReference type="Proteomes" id="UP001500975">
    <property type="component" value="Unassembled WGS sequence"/>
</dbReference>
<organism evidence="1 2">
    <name type="scientific">Variovorax defluvii</name>
    <dbReference type="NCBI Taxonomy" id="913761"/>
    <lineage>
        <taxon>Bacteria</taxon>
        <taxon>Pseudomonadati</taxon>
        <taxon>Pseudomonadota</taxon>
        <taxon>Betaproteobacteria</taxon>
        <taxon>Burkholderiales</taxon>
        <taxon>Comamonadaceae</taxon>
        <taxon>Variovorax</taxon>
    </lineage>
</organism>
<name>A0ABP8GZ65_9BURK</name>
<accession>A0ABP8GZ65</accession>
<gene>
    <name evidence="1" type="ORF">GCM10023165_06500</name>
</gene>
<evidence type="ECO:0000313" key="2">
    <source>
        <dbReference type="Proteomes" id="UP001500975"/>
    </source>
</evidence>
<reference evidence="2" key="1">
    <citation type="journal article" date="2019" name="Int. J. Syst. Evol. Microbiol.">
        <title>The Global Catalogue of Microorganisms (GCM) 10K type strain sequencing project: providing services to taxonomists for standard genome sequencing and annotation.</title>
        <authorList>
            <consortium name="The Broad Institute Genomics Platform"/>
            <consortium name="The Broad Institute Genome Sequencing Center for Infectious Disease"/>
            <person name="Wu L."/>
            <person name="Ma J."/>
        </authorList>
    </citation>
    <scope>NUCLEOTIDE SEQUENCE [LARGE SCALE GENOMIC DNA]</scope>
    <source>
        <strain evidence="2">JCM 17804</strain>
    </source>
</reference>
<protein>
    <submittedName>
        <fullName evidence="1">Uncharacterized protein</fullName>
    </submittedName>
</protein>
<dbReference type="EMBL" id="BAABGJ010000004">
    <property type="protein sequence ID" value="GAA4331999.1"/>
    <property type="molecule type" value="Genomic_DNA"/>
</dbReference>